<dbReference type="PANTHER" id="PTHR45947">
    <property type="entry name" value="SULFOQUINOVOSYL TRANSFERASE SQD2"/>
    <property type="match status" value="1"/>
</dbReference>
<evidence type="ECO:0000313" key="4">
    <source>
        <dbReference type="Proteomes" id="UP000191680"/>
    </source>
</evidence>
<evidence type="ECO:0000313" key="3">
    <source>
        <dbReference type="EMBL" id="OQD43088.1"/>
    </source>
</evidence>
<dbReference type="OrthoDB" id="7560678at2"/>
<proteinExistence type="predicted"/>
<dbReference type="InterPro" id="IPR028098">
    <property type="entry name" value="Glyco_trans_4-like_N"/>
</dbReference>
<dbReference type="EMBL" id="MTBC01000004">
    <property type="protein sequence ID" value="OQD43088.1"/>
    <property type="molecule type" value="Genomic_DNA"/>
</dbReference>
<dbReference type="Gene3D" id="3.40.50.2000">
    <property type="entry name" value="Glycogen Phosphorylase B"/>
    <property type="match status" value="2"/>
</dbReference>
<dbReference type="CDD" id="cd03801">
    <property type="entry name" value="GT4_PimA-like"/>
    <property type="match status" value="1"/>
</dbReference>
<gene>
    <name evidence="3" type="ORF">BUL40_08340</name>
</gene>
<dbReference type="GO" id="GO:0016757">
    <property type="term" value="F:glycosyltransferase activity"/>
    <property type="evidence" value="ECO:0007669"/>
    <property type="project" value="InterPro"/>
</dbReference>
<feature type="domain" description="Glycosyltransferase subfamily 4-like N-terminal" evidence="2">
    <location>
        <begin position="14"/>
        <end position="169"/>
    </location>
</feature>
<dbReference type="AlphaFoldDB" id="A0A1V6LSG3"/>
<dbReference type="RefSeq" id="WP_080318868.1">
    <property type="nucleotide sequence ID" value="NZ_MTBC01000004.1"/>
</dbReference>
<protein>
    <recommendedName>
        <fullName evidence="5">Glycosyl transferase family 1</fullName>
    </recommendedName>
</protein>
<dbReference type="InterPro" id="IPR050194">
    <property type="entry name" value="Glycosyltransferase_grp1"/>
</dbReference>
<keyword evidence="4" id="KW-1185">Reference proteome</keyword>
<feature type="domain" description="Glycosyl transferase family 1" evidence="1">
    <location>
        <begin position="183"/>
        <end position="352"/>
    </location>
</feature>
<comment type="caution">
    <text evidence="3">The sequence shown here is derived from an EMBL/GenBank/DDBJ whole genome shotgun (WGS) entry which is preliminary data.</text>
</comment>
<organism evidence="3 4">
    <name type="scientific">Croceivirga radicis</name>
    <dbReference type="NCBI Taxonomy" id="1929488"/>
    <lineage>
        <taxon>Bacteria</taxon>
        <taxon>Pseudomonadati</taxon>
        <taxon>Bacteroidota</taxon>
        <taxon>Flavobacteriia</taxon>
        <taxon>Flavobacteriales</taxon>
        <taxon>Flavobacteriaceae</taxon>
        <taxon>Croceivirga</taxon>
    </lineage>
</organism>
<evidence type="ECO:0008006" key="5">
    <source>
        <dbReference type="Google" id="ProtNLM"/>
    </source>
</evidence>
<reference evidence="3 4" key="1">
    <citation type="submission" date="2016-12" db="EMBL/GenBank/DDBJ databases">
        <authorList>
            <person name="Song W.-J."/>
            <person name="Kurnit D.M."/>
        </authorList>
    </citation>
    <scope>NUCLEOTIDE SEQUENCE [LARGE SCALE GENOMIC DNA]</scope>
    <source>
        <strain evidence="3 4">HSG9</strain>
    </source>
</reference>
<evidence type="ECO:0000259" key="2">
    <source>
        <dbReference type="Pfam" id="PF13439"/>
    </source>
</evidence>
<dbReference type="PANTHER" id="PTHR45947:SF3">
    <property type="entry name" value="SULFOQUINOVOSYL TRANSFERASE SQD2"/>
    <property type="match status" value="1"/>
</dbReference>
<name>A0A1V6LSG3_9FLAO</name>
<sequence>MKIVFIVMRIGKDGLATNIQQLTHGLVHQGHAVSILTSGFKKGTSTDDQFFTDLKKEFNILGVPLIYFKEPKGNPLQKVLGLVALISGIRKHLNQIKPDIIHCHSPNLTFIPKLLGKKFVSTVHADTITPNWRYKHPDLLIAVSEGSKDFTQRVMHSPPESIRLVYHGIPKRFAQAESREDQIALKQKHHIPDQKVILGFVGRITPMKGTDILLNALGKATKEKTKQQVHLVFVGDYQTEKDKIWLAKLLKENNLEEQFTLVPFCDPKPYYQLFDVFVLPSRSDTFGLVAVEAMMSGCCTIRSNGFGAIDQIEHGKNGFIFDTEDFTVLGGLLDQVIQDKELRQRLGSNAKDTAMERFTLDKMVSNTLAVYQELL</sequence>
<dbReference type="InterPro" id="IPR001296">
    <property type="entry name" value="Glyco_trans_1"/>
</dbReference>
<accession>A0A1V6LSG3</accession>
<dbReference type="Pfam" id="PF00534">
    <property type="entry name" value="Glycos_transf_1"/>
    <property type="match status" value="1"/>
</dbReference>
<dbReference type="SUPFAM" id="SSF53756">
    <property type="entry name" value="UDP-Glycosyltransferase/glycogen phosphorylase"/>
    <property type="match status" value="1"/>
</dbReference>
<dbReference type="Proteomes" id="UP000191680">
    <property type="component" value="Unassembled WGS sequence"/>
</dbReference>
<dbReference type="Pfam" id="PF13439">
    <property type="entry name" value="Glyco_transf_4"/>
    <property type="match status" value="1"/>
</dbReference>
<evidence type="ECO:0000259" key="1">
    <source>
        <dbReference type="Pfam" id="PF00534"/>
    </source>
</evidence>